<gene>
    <name evidence="2" type="ORF">sscle_07g058930</name>
</gene>
<feature type="region of interest" description="Disordered" evidence="1">
    <location>
        <begin position="1"/>
        <end position="37"/>
    </location>
</feature>
<feature type="compositionally biased region" description="Basic and acidic residues" evidence="1">
    <location>
        <begin position="12"/>
        <end position="25"/>
    </location>
</feature>
<organism evidence="2 3">
    <name type="scientific">Sclerotinia sclerotiorum (strain ATCC 18683 / 1980 / Ss-1)</name>
    <name type="common">White mold</name>
    <name type="synonym">Whetzelinia sclerotiorum</name>
    <dbReference type="NCBI Taxonomy" id="665079"/>
    <lineage>
        <taxon>Eukaryota</taxon>
        <taxon>Fungi</taxon>
        <taxon>Dikarya</taxon>
        <taxon>Ascomycota</taxon>
        <taxon>Pezizomycotina</taxon>
        <taxon>Leotiomycetes</taxon>
        <taxon>Helotiales</taxon>
        <taxon>Sclerotiniaceae</taxon>
        <taxon>Sclerotinia</taxon>
    </lineage>
</organism>
<name>A0A1D9Q954_SCLS1</name>
<dbReference type="Proteomes" id="UP000177798">
    <property type="component" value="Chromosome 7"/>
</dbReference>
<accession>A0A1D9Q954</accession>
<dbReference type="OrthoDB" id="5565730at2759"/>
<feature type="compositionally biased region" description="Polar residues" evidence="1">
    <location>
        <begin position="26"/>
        <end position="37"/>
    </location>
</feature>
<dbReference type="PANTHER" id="PTHR41390">
    <property type="entry name" value="CHROMOSOME 7, WHOLE GENOME SHOTGUN SEQUENCE"/>
    <property type="match status" value="1"/>
</dbReference>
<reference evidence="3" key="1">
    <citation type="journal article" date="2017" name="Genome Biol. Evol.">
        <title>The complete genome sequence of the phytopathogenic fungus Sclerotinia sclerotiorum reveals insights into the genome architecture of broad host range pathogens.</title>
        <authorList>
            <person name="Derbyshire M."/>
            <person name="Denton-Giles M."/>
            <person name="Hegedus D."/>
            <person name="Seifbarghy S."/>
            <person name="Rollins J."/>
            <person name="van Kan J."/>
            <person name="Seidl M.F."/>
            <person name="Faino L."/>
            <person name="Mbengue M."/>
            <person name="Navaud O."/>
            <person name="Raffaele S."/>
            <person name="Hammond-Kosack K."/>
            <person name="Heard S."/>
            <person name="Oliver R."/>
        </authorList>
    </citation>
    <scope>NUCLEOTIDE SEQUENCE [LARGE SCALE GENOMIC DNA]</scope>
    <source>
        <strain evidence="3">ATCC 18683 / 1980 / Ss-1</strain>
    </source>
</reference>
<dbReference type="AlphaFoldDB" id="A0A1D9Q954"/>
<proteinExistence type="predicted"/>
<dbReference type="RefSeq" id="XP_001595035.1">
    <property type="nucleotide sequence ID" value="XM_001594985.1"/>
</dbReference>
<dbReference type="OMA" id="SFWWLRS"/>
<dbReference type="PANTHER" id="PTHR41390:SF1">
    <property type="entry name" value="NADH-UBIQUINONE OXIDOREDUCTASE 213 KDA SUBUNIT"/>
    <property type="match status" value="1"/>
</dbReference>
<protein>
    <submittedName>
        <fullName evidence="2">Uncharacterized protein</fullName>
    </submittedName>
</protein>
<dbReference type="KEGG" id="ssl:SS1G_03123"/>
<evidence type="ECO:0000313" key="2">
    <source>
        <dbReference type="EMBL" id="APA11123.1"/>
    </source>
</evidence>
<dbReference type="VEuPathDB" id="FungiDB:sscle_07g058930"/>
<evidence type="ECO:0000256" key="1">
    <source>
        <dbReference type="SAM" id="MobiDB-lite"/>
    </source>
</evidence>
<dbReference type="EMBL" id="CP017820">
    <property type="protein sequence ID" value="APA11123.1"/>
    <property type="molecule type" value="Genomic_DNA"/>
</dbReference>
<evidence type="ECO:0000313" key="3">
    <source>
        <dbReference type="Proteomes" id="UP000177798"/>
    </source>
</evidence>
<sequence length="249" mass="27326">MYMQPNSCSIRKIRDDMKTPGEKGDSSSSMAPINQSQSLRSDNLSPELMDIIKPALQFGGLSALSGTIVGGFSGILVSRTPVLFAVASSIQWGIIGTTFWGTRTALLSHYKTARIYPTPQEKALSTTLAASLAGATGGILRGPKNVLPGLVVFASAGYVGQRIYDALDERKMEEMRLEENGKKGNGETWTNSKWVPWKKLTDDEYEGMLKERLLKVDAEIAILDDKLQVLREQQNSEAGRLEVTDRKDL</sequence>